<dbReference type="EMBL" id="NBIV01000113">
    <property type="protein sequence ID" value="PXF43729.1"/>
    <property type="molecule type" value="Genomic_DNA"/>
</dbReference>
<evidence type="ECO:0000313" key="2">
    <source>
        <dbReference type="EMBL" id="PXF43729.1"/>
    </source>
</evidence>
<evidence type="ECO:0000259" key="1">
    <source>
        <dbReference type="Pfam" id="PF12770"/>
    </source>
</evidence>
<organism evidence="2 3">
    <name type="scientific">Gracilariopsis chorda</name>
    <dbReference type="NCBI Taxonomy" id="448386"/>
    <lineage>
        <taxon>Eukaryota</taxon>
        <taxon>Rhodophyta</taxon>
        <taxon>Florideophyceae</taxon>
        <taxon>Rhodymeniophycidae</taxon>
        <taxon>Gracilariales</taxon>
        <taxon>Gracilariaceae</taxon>
        <taxon>Gracilariopsis</taxon>
    </lineage>
</organism>
<dbReference type="STRING" id="448386.A0A2V3INV0"/>
<comment type="caution">
    <text evidence="2">The sequence shown here is derived from an EMBL/GenBank/DDBJ whole genome shotgun (WGS) entry which is preliminary data.</text>
</comment>
<dbReference type="Pfam" id="PF12770">
    <property type="entry name" value="CHAT"/>
    <property type="match status" value="1"/>
</dbReference>
<feature type="domain" description="CHAT" evidence="1">
    <location>
        <begin position="134"/>
        <end position="280"/>
    </location>
</feature>
<keyword evidence="3" id="KW-1185">Reference proteome</keyword>
<dbReference type="InterPro" id="IPR024983">
    <property type="entry name" value="CHAT_dom"/>
</dbReference>
<evidence type="ECO:0000313" key="3">
    <source>
        <dbReference type="Proteomes" id="UP000247409"/>
    </source>
</evidence>
<name>A0A2V3INV0_9FLOR</name>
<dbReference type="OrthoDB" id="5954753at2759"/>
<protein>
    <recommendedName>
        <fullName evidence="1">CHAT domain-containing protein</fullName>
    </recommendedName>
</protein>
<reference evidence="2 3" key="1">
    <citation type="journal article" date="2018" name="Mol. Biol. Evol.">
        <title>Analysis of the draft genome of the red seaweed Gracilariopsis chorda provides insights into genome size evolution in Rhodophyta.</title>
        <authorList>
            <person name="Lee J."/>
            <person name="Yang E.C."/>
            <person name="Graf L."/>
            <person name="Yang J.H."/>
            <person name="Qiu H."/>
            <person name="Zel Zion U."/>
            <person name="Chan C.X."/>
            <person name="Stephens T.G."/>
            <person name="Weber A.P.M."/>
            <person name="Boo G.H."/>
            <person name="Boo S.M."/>
            <person name="Kim K.M."/>
            <person name="Shin Y."/>
            <person name="Jung M."/>
            <person name="Lee S.J."/>
            <person name="Yim H.S."/>
            <person name="Lee J.H."/>
            <person name="Bhattacharya D."/>
            <person name="Yoon H.S."/>
        </authorList>
    </citation>
    <scope>NUCLEOTIDE SEQUENCE [LARGE SCALE GENOMIC DNA]</scope>
    <source>
        <strain evidence="2 3">SKKU-2015</strain>
        <tissue evidence="2">Whole body</tissue>
    </source>
</reference>
<accession>A0A2V3INV0</accession>
<dbReference type="Proteomes" id="UP000247409">
    <property type="component" value="Unassembled WGS sequence"/>
</dbReference>
<gene>
    <name evidence="2" type="ORF">BWQ96_06506</name>
</gene>
<proteinExistence type="predicted"/>
<sequence>MGKFMSKILHAQCFKNAQNRLVVVPHRDLHAIPFAALWIQMNESGGQGKYLGDMLPGGIWMVPGLSIAVRVDERGVASKPLKECEILSATYPPVRLLSQHNEVMPKIGFGGRLHIHVRIADPCKPRIEVMSRRELKTCDILHLTCHDIFAGGQGAIAAHLNLSEVLNTTGLSFGTGDEALLNMADIWGMGLRNCTLAILVACSGAAVDVFSRSDESLSIGTAFLVAGARNVVCTLWPVHELSAAAIMSKCYEKLCAAAVDGDVDVSTISAFLGEAQSWFRDLTESEYFDVLDPLILMRS</sequence>
<dbReference type="AlphaFoldDB" id="A0A2V3INV0"/>